<keyword evidence="3" id="KW-1185">Reference proteome</keyword>
<dbReference type="EMBL" id="BSYI01000004">
    <property type="protein sequence ID" value="GMG81457.1"/>
    <property type="molecule type" value="Genomic_DNA"/>
</dbReference>
<evidence type="ECO:0000313" key="2">
    <source>
        <dbReference type="EMBL" id="GMG81457.1"/>
    </source>
</evidence>
<evidence type="ECO:0000313" key="3">
    <source>
        <dbReference type="Proteomes" id="UP001239909"/>
    </source>
</evidence>
<sequence>MSFCKVQDLLGFARMAAARRCGVSLEDICPRFGTSHRAAQPMTGALDAAFANAATRTAEDRRRYWRLGTPPPGRPQPRQETTTEAPEITARTARAPARRRHACAREGAPHAARPRSRPTQVLVPRDDGRPTVRFTAAGWLEMARHLHRSADKVEGIAPERPRALVGGYPGPDIDALP</sequence>
<name>A0ABQ6LIH3_9RHOB</name>
<reference evidence="2 3" key="1">
    <citation type="submission" date="2023-04" db="EMBL/GenBank/DDBJ databases">
        <title>Marinoamorphus aggregata gen. nov., sp. Nov., isolate from tissue of brittle star Ophioplocus japonicus.</title>
        <authorList>
            <person name="Kawano K."/>
            <person name="Sawayama S."/>
            <person name="Nakagawa S."/>
        </authorList>
    </citation>
    <scope>NUCLEOTIDE SEQUENCE [LARGE SCALE GENOMIC DNA]</scope>
    <source>
        <strain evidence="2 3">NKW23</strain>
    </source>
</reference>
<accession>A0ABQ6LIH3</accession>
<comment type="caution">
    <text evidence="2">The sequence shown here is derived from an EMBL/GenBank/DDBJ whole genome shotgun (WGS) entry which is preliminary data.</text>
</comment>
<evidence type="ECO:0000256" key="1">
    <source>
        <dbReference type="SAM" id="MobiDB-lite"/>
    </source>
</evidence>
<dbReference type="RefSeq" id="WP_285670122.1">
    <property type="nucleotide sequence ID" value="NZ_BSYI01000004.1"/>
</dbReference>
<feature type="region of interest" description="Disordered" evidence="1">
    <location>
        <begin position="151"/>
        <end position="177"/>
    </location>
</feature>
<gene>
    <name evidence="2" type="ORF">LNKW23_06700</name>
</gene>
<dbReference type="Proteomes" id="UP001239909">
    <property type="component" value="Unassembled WGS sequence"/>
</dbReference>
<feature type="compositionally biased region" description="Low complexity" evidence="1">
    <location>
        <begin position="76"/>
        <end position="95"/>
    </location>
</feature>
<organism evidence="2 3">
    <name type="scientific">Paralimibaculum aggregatum</name>
    <dbReference type="NCBI Taxonomy" id="3036245"/>
    <lineage>
        <taxon>Bacteria</taxon>
        <taxon>Pseudomonadati</taxon>
        <taxon>Pseudomonadota</taxon>
        <taxon>Alphaproteobacteria</taxon>
        <taxon>Rhodobacterales</taxon>
        <taxon>Paracoccaceae</taxon>
        <taxon>Paralimibaculum</taxon>
    </lineage>
</organism>
<protein>
    <submittedName>
        <fullName evidence="2">Uncharacterized protein</fullName>
    </submittedName>
</protein>
<feature type="compositionally biased region" description="Basic and acidic residues" evidence="1">
    <location>
        <begin position="151"/>
        <end position="162"/>
    </location>
</feature>
<feature type="region of interest" description="Disordered" evidence="1">
    <location>
        <begin position="60"/>
        <end position="129"/>
    </location>
</feature>
<proteinExistence type="predicted"/>